<sequence length="78" mass="8941">MTDSRLVRNHKPSMGNTYYVQGIYQTGLKKLVGETLQKLLEVWCLSSGYMPTVKGREIRSLHPEGKLSEIGFTKFETY</sequence>
<reference evidence="1 2" key="1">
    <citation type="submission" date="2019-04" db="EMBL/GenBank/DDBJ databases">
        <title>Fungal friends and foes A comparative genomics study of 23 Aspergillus species from section Flavi.</title>
        <authorList>
            <consortium name="DOE Joint Genome Institute"/>
            <person name="Kjaerbolling I."/>
            <person name="Vesth T.C."/>
            <person name="Frisvad J.C."/>
            <person name="Nybo J.L."/>
            <person name="Theobald S."/>
            <person name="Kildgaard S."/>
            <person name="Petersen T.I."/>
            <person name="Kuo A."/>
            <person name="Sato A."/>
            <person name="Lyhne E.K."/>
            <person name="Kogle M.E."/>
            <person name="Wiebenga A."/>
            <person name="Kun R.S."/>
            <person name="Lubbers R.J."/>
            <person name="Makela M.R."/>
            <person name="Barry K."/>
            <person name="Chovatia M."/>
            <person name="Clum A."/>
            <person name="Daum C."/>
            <person name="Haridas S."/>
            <person name="He G."/>
            <person name="LaButti K."/>
            <person name="Lipzen A."/>
            <person name="Mondo S."/>
            <person name="Pangilinan J."/>
            <person name="Riley R."/>
            <person name="Salamov A."/>
            <person name="Simmons B.A."/>
            <person name="Magnuson J.K."/>
            <person name="Henrissat B."/>
            <person name="Mortensen U.H."/>
            <person name="Larsen T.O."/>
            <person name="De vries R.P."/>
            <person name="Grigoriev I.V."/>
            <person name="Machida M."/>
            <person name="Baker S.E."/>
            <person name="Andersen M.R."/>
        </authorList>
    </citation>
    <scope>NUCLEOTIDE SEQUENCE [LARGE SCALE GENOMIC DNA]</scope>
    <source>
        <strain evidence="1 2">CBS 126849</strain>
    </source>
</reference>
<evidence type="ECO:0000313" key="2">
    <source>
        <dbReference type="Proteomes" id="UP000326799"/>
    </source>
</evidence>
<organism evidence="1 2">
    <name type="scientific">Aspergillus novoparasiticus</name>
    <dbReference type="NCBI Taxonomy" id="986946"/>
    <lineage>
        <taxon>Eukaryota</taxon>
        <taxon>Fungi</taxon>
        <taxon>Dikarya</taxon>
        <taxon>Ascomycota</taxon>
        <taxon>Pezizomycotina</taxon>
        <taxon>Eurotiomycetes</taxon>
        <taxon>Eurotiomycetidae</taxon>
        <taxon>Eurotiales</taxon>
        <taxon>Aspergillaceae</taxon>
        <taxon>Aspergillus</taxon>
        <taxon>Aspergillus subgen. Circumdati</taxon>
    </lineage>
</organism>
<evidence type="ECO:0000313" key="1">
    <source>
        <dbReference type="EMBL" id="KAB8213457.1"/>
    </source>
</evidence>
<name>A0A5N6E845_9EURO</name>
<protein>
    <submittedName>
        <fullName evidence="1">Uncharacterized protein</fullName>
    </submittedName>
</protein>
<dbReference type="EMBL" id="ML733609">
    <property type="protein sequence ID" value="KAB8213457.1"/>
    <property type="molecule type" value="Genomic_DNA"/>
</dbReference>
<gene>
    <name evidence="1" type="ORF">BDV33DRAFT_184724</name>
</gene>
<accession>A0A5N6E845</accession>
<keyword evidence="2" id="KW-1185">Reference proteome</keyword>
<dbReference type="Proteomes" id="UP000326799">
    <property type="component" value="Unassembled WGS sequence"/>
</dbReference>
<dbReference type="AlphaFoldDB" id="A0A5N6E845"/>
<proteinExistence type="predicted"/>